<dbReference type="Pfam" id="PF08309">
    <property type="entry name" value="LVIVD"/>
    <property type="match status" value="2"/>
</dbReference>
<dbReference type="Proteomes" id="UP000230093">
    <property type="component" value="Unassembled WGS sequence"/>
</dbReference>
<name>A0A2H0W8N6_9BACT</name>
<dbReference type="AlphaFoldDB" id="A0A2H0W8N6"/>
<dbReference type="InterPro" id="IPR013211">
    <property type="entry name" value="LVIVD"/>
</dbReference>
<accession>A0A2H0W8N6</accession>
<protein>
    <submittedName>
        <fullName evidence="1">Uncharacterized protein</fullName>
    </submittedName>
</protein>
<comment type="caution">
    <text evidence="1">The sequence shown here is derived from an EMBL/GenBank/DDBJ whole genome shotgun (WGS) entry which is preliminary data.</text>
</comment>
<sequence length="572" mass="63096">MISFFKKIKGNKGTIIIEMLLALAIGSAILAAVSNALIGSQQANLNSDQKQSAYLYLHEAEAAIKSLAFLSWQNISLNGTFHPQISEGDWELLENEESLGIYKRKIIISDVFREEDGTIASQGGILDPGMKKVNLQIFWETPRPLSLEEEFYLSRRFNNQSEIEDELEDFSDGIEDGTDFSINPGFIQIAQTGGGGWTEPASIGTVDCIAKASGIAANDTHIYLGLDRTWGNVEVFDISDSPATPSSQGSFDTLYRTNNLSVQGDYLYVGDDLWLLPSVTTYNIGIDPLNPPNESYIGLFYQAGGIWATQDYLFVSAKNDNVVFVYDLRDGPDDPQFMGFFWTEEIVRDLTASGNYLYVATDEESSAIEIYNIAVNPAWPSKVGEINPLYKPKGIWAESNILYLAMSGKRGAIFSLANPINPQLYGYFPTQRNLSDIAAFGDYGYAAGNDSQLKAIEVFDLSDSKGISGIYFVYGEYISSAFDFGSQVLLNRLFWESDEPLGTDVLAQIAVNDDNLTWNFVGPDGTPGSYFESPGEIPLNSMLGRYFKYKMILTGDGDTTPVVDKVGINYSL</sequence>
<evidence type="ECO:0000313" key="2">
    <source>
        <dbReference type="Proteomes" id="UP000230093"/>
    </source>
</evidence>
<organism evidence="1 2">
    <name type="scientific">Candidatus Beckwithbacteria bacterium CG10_big_fil_rev_8_21_14_0_10_34_10</name>
    <dbReference type="NCBI Taxonomy" id="1974495"/>
    <lineage>
        <taxon>Bacteria</taxon>
        <taxon>Candidatus Beckwithiibacteriota</taxon>
    </lineage>
</organism>
<dbReference type="SUPFAM" id="SSF75011">
    <property type="entry name" value="3-carboxy-cis,cis-mucoante lactonizing enzyme"/>
    <property type="match status" value="1"/>
</dbReference>
<evidence type="ECO:0000313" key="1">
    <source>
        <dbReference type="EMBL" id="PIS09012.1"/>
    </source>
</evidence>
<gene>
    <name evidence="1" type="ORF">COT75_04085</name>
</gene>
<proteinExistence type="predicted"/>
<dbReference type="EMBL" id="PEZT01000023">
    <property type="protein sequence ID" value="PIS09012.1"/>
    <property type="molecule type" value="Genomic_DNA"/>
</dbReference>
<reference evidence="2" key="1">
    <citation type="submission" date="2017-09" db="EMBL/GenBank/DDBJ databases">
        <title>Depth-based differentiation of microbial function through sediment-hosted aquifers and enrichment of novel symbionts in the deep terrestrial subsurface.</title>
        <authorList>
            <person name="Probst A.J."/>
            <person name="Ladd B."/>
            <person name="Jarett J.K."/>
            <person name="Geller-Mcgrath D.E."/>
            <person name="Sieber C.M.K."/>
            <person name="Emerson J.B."/>
            <person name="Anantharaman K."/>
            <person name="Thomas B.C."/>
            <person name="Malmstrom R."/>
            <person name="Stieglmeier M."/>
            <person name="Klingl A."/>
            <person name="Woyke T."/>
            <person name="Ryan C.M."/>
            <person name="Banfield J.F."/>
        </authorList>
    </citation>
    <scope>NUCLEOTIDE SEQUENCE [LARGE SCALE GENOMIC DNA]</scope>
</reference>